<evidence type="ECO:0000256" key="5">
    <source>
        <dbReference type="ARBA" id="ARBA00022490"/>
    </source>
</evidence>
<accession>A0AAV9RAP1</accession>
<dbReference type="InterPro" id="IPR000697">
    <property type="entry name" value="WH1/EVH1_dom"/>
</dbReference>
<feature type="compositionally biased region" description="Basic and acidic residues" evidence="12">
    <location>
        <begin position="333"/>
        <end position="343"/>
    </location>
</feature>
<evidence type="ECO:0000256" key="3">
    <source>
        <dbReference type="ARBA" id="ARBA00009785"/>
    </source>
</evidence>
<dbReference type="GO" id="GO:0008154">
    <property type="term" value="P:actin polymerization or depolymerization"/>
    <property type="evidence" value="ECO:0007669"/>
    <property type="project" value="InterPro"/>
</dbReference>
<feature type="compositionally biased region" description="Pro residues" evidence="12">
    <location>
        <begin position="201"/>
        <end position="238"/>
    </location>
</feature>
<evidence type="ECO:0000256" key="1">
    <source>
        <dbReference type="ARBA" id="ARBA00004510"/>
    </source>
</evidence>
<evidence type="ECO:0000313" key="15">
    <source>
        <dbReference type="Proteomes" id="UP001311232"/>
    </source>
</evidence>
<keyword evidence="7" id="KW-0009">Actin-binding</keyword>
<dbReference type="SMART" id="SM00461">
    <property type="entry name" value="WH1"/>
    <property type="match status" value="1"/>
</dbReference>
<feature type="compositionally biased region" description="Low complexity" evidence="12">
    <location>
        <begin position="161"/>
        <end position="174"/>
    </location>
</feature>
<comment type="similarity">
    <text evidence="3">Belongs to the Ena/VASP family.</text>
</comment>
<dbReference type="GO" id="GO:0003779">
    <property type="term" value="F:actin binding"/>
    <property type="evidence" value="ECO:0007669"/>
    <property type="project" value="UniProtKB-KW"/>
</dbReference>
<dbReference type="SUPFAM" id="SSF50729">
    <property type="entry name" value="PH domain-like"/>
    <property type="match status" value="1"/>
</dbReference>
<dbReference type="InterPro" id="IPR017354">
    <property type="entry name" value="VASP/EVL"/>
</dbReference>
<comment type="function">
    <text evidence="11">Ena/VASP proteins are actin-associated proteins involved in a range of processes dependent on cytoskeleton remodeling and cell polarity such as axon guidance and lamellipodial and filopodial dynamics in migrating cells. EVL enhances actin nucleation and polymerization.</text>
</comment>
<gene>
    <name evidence="14" type="ORF">CRENBAI_002603</name>
</gene>
<evidence type="ECO:0000256" key="8">
    <source>
        <dbReference type="ARBA" id="ARBA00023212"/>
    </source>
</evidence>
<dbReference type="Pfam" id="PF00568">
    <property type="entry name" value="WH1"/>
    <property type="match status" value="1"/>
</dbReference>
<name>A0AAV9RAP1_9TELE</name>
<organism evidence="14 15">
    <name type="scientific">Crenichthys baileyi</name>
    <name type="common">White River springfish</name>
    <dbReference type="NCBI Taxonomy" id="28760"/>
    <lineage>
        <taxon>Eukaryota</taxon>
        <taxon>Metazoa</taxon>
        <taxon>Chordata</taxon>
        <taxon>Craniata</taxon>
        <taxon>Vertebrata</taxon>
        <taxon>Euteleostomi</taxon>
        <taxon>Actinopterygii</taxon>
        <taxon>Neopterygii</taxon>
        <taxon>Teleostei</taxon>
        <taxon>Neoteleostei</taxon>
        <taxon>Acanthomorphata</taxon>
        <taxon>Ovalentaria</taxon>
        <taxon>Atherinomorphae</taxon>
        <taxon>Cyprinodontiformes</taxon>
        <taxon>Goodeidae</taxon>
        <taxon>Crenichthys</taxon>
    </lineage>
</organism>
<keyword evidence="6" id="KW-0729">SH3-binding</keyword>
<dbReference type="Gene3D" id="1.20.5.1160">
    <property type="entry name" value="Vasodilator-stimulated phosphoprotein"/>
    <property type="match status" value="1"/>
</dbReference>
<evidence type="ECO:0000256" key="2">
    <source>
        <dbReference type="ARBA" id="ARBA00004529"/>
    </source>
</evidence>
<keyword evidence="9" id="KW-0966">Cell projection</keyword>
<evidence type="ECO:0000256" key="4">
    <source>
        <dbReference type="ARBA" id="ARBA00017156"/>
    </source>
</evidence>
<comment type="caution">
    <text evidence="14">The sequence shown here is derived from an EMBL/GenBank/DDBJ whole genome shotgun (WGS) entry which is preliminary data.</text>
</comment>
<evidence type="ECO:0000256" key="11">
    <source>
        <dbReference type="ARBA" id="ARBA00057639"/>
    </source>
</evidence>
<dbReference type="GO" id="GO:0051289">
    <property type="term" value="P:protein homotetramerization"/>
    <property type="evidence" value="ECO:0007669"/>
    <property type="project" value="InterPro"/>
</dbReference>
<dbReference type="PANTHER" id="PTHR11202:SF4">
    <property type="entry name" value="ENA_VASP-LIKE PROTEIN"/>
    <property type="match status" value="1"/>
</dbReference>
<dbReference type="FunFam" id="2.30.29.30:FF:000071">
    <property type="entry name" value="Enah/Vasp-like, isoform CRA_a"/>
    <property type="match status" value="1"/>
</dbReference>
<evidence type="ECO:0000256" key="7">
    <source>
        <dbReference type="ARBA" id="ARBA00023203"/>
    </source>
</evidence>
<evidence type="ECO:0000256" key="6">
    <source>
        <dbReference type="ARBA" id="ARBA00023036"/>
    </source>
</evidence>
<feature type="region of interest" description="Disordered" evidence="12">
    <location>
        <begin position="142"/>
        <end position="367"/>
    </location>
</feature>
<dbReference type="Pfam" id="PF08776">
    <property type="entry name" value="VASP_tetra"/>
    <property type="match status" value="1"/>
</dbReference>
<dbReference type="InterPro" id="IPR014885">
    <property type="entry name" value="VASP_tetra"/>
</dbReference>
<feature type="compositionally biased region" description="Polar residues" evidence="12">
    <location>
        <begin position="273"/>
        <end position="284"/>
    </location>
</feature>
<dbReference type="PIRSF" id="PIRSF038010">
    <property type="entry name" value="Vasodilator_Phospo"/>
    <property type="match status" value="1"/>
</dbReference>
<dbReference type="GO" id="GO:0030838">
    <property type="term" value="P:positive regulation of actin filament polymerization"/>
    <property type="evidence" value="ECO:0007669"/>
    <property type="project" value="TreeGrafter"/>
</dbReference>
<feature type="domain" description="WH1" evidence="13">
    <location>
        <begin position="20"/>
        <end position="134"/>
    </location>
</feature>
<proteinExistence type="inferred from homology"/>
<dbReference type="InterPro" id="IPR011993">
    <property type="entry name" value="PH-like_dom_sf"/>
</dbReference>
<feature type="compositionally biased region" description="Polar residues" evidence="12">
    <location>
        <begin position="315"/>
        <end position="332"/>
    </location>
</feature>
<dbReference type="CDD" id="cd01207">
    <property type="entry name" value="EVH1_Ena_VASP-like"/>
    <property type="match status" value="1"/>
</dbReference>
<evidence type="ECO:0000313" key="14">
    <source>
        <dbReference type="EMBL" id="KAK5605976.1"/>
    </source>
</evidence>
<keyword evidence="15" id="KW-1185">Reference proteome</keyword>
<reference evidence="14 15" key="1">
    <citation type="submission" date="2021-06" db="EMBL/GenBank/DDBJ databases">
        <authorList>
            <person name="Palmer J.M."/>
        </authorList>
    </citation>
    <scope>NUCLEOTIDE SEQUENCE [LARGE SCALE GENOMIC DNA]</scope>
    <source>
        <strain evidence="14 15">MEX-2019</strain>
        <tissue evidence="14">Muscle</tissue>
    </source>
</reference>
<keyword evidence="8" id="KW-0206">Cytoskeleton</keyword>
<dbReference type="GO" id="GO:0017124">
    <property type="term" value="F:SH3 domain binding"/>
    <property type="evidence" value="ECO:0007669"/>
    <property type="project" value="UniProtKB-KW"/>
</dbReference>
<dbReference type="GO" id="GO:0005737">
    <property type="term" value="C:cytoplasm"/>
    <property type="evidence" value="ECO:0007669"/>
    <property type="project" value="UniProtKB-ARBA"/>
</dbReference>
<evidence type="ECO:0000259" key="13">
    <source>
        <dbReference type="PROSITE" id="PS50229"/>
    </source>
</evidence>
<protein>
    <recommendedName>
        <fullName evidence="4">Ena/VASP-like protein</fullName>
    </recommendedName>
    <alternativeName>
        <fullName evidence="10">Ena/vasodilator-stimulated phosphoprotein-like</fullName>
    </alternativeName>
</protein>
<dbReference type="CDD" id="cd22185">
    <property type="entry name" value="WH2_hVASP-like"/>
    <property type="match status" value="1"/>
</dbReference>
<evidence type="ECO:0000256" key="12">
    <source>
        <dbReference type="SAM" id="MobiDB-lite"/>
    </source>
</evidence>
<dbReference type="FunFam" id="1.20.5.1160:FF:000004">
    <property type="entry name" value="Enah/Vasp-like, isoform CRA_a"/>
    <property type="match status" value="1"/>
</dbReference>
<dbReference type="GO" id="GO:0005522">
    <property type="term" value="F:profilin binding"/>
    <property type="evidence" value="ECO:0007669"/>
    <property type="project" value="TreeGrafter"/>
</dbReference>
<sequence length="402" mass="43963">MLPGPRWLFLASCLERCLKNEWTREQSICQARASVMVYDDTSKKWVPIKPGQQGFSRINIYHNTASNTFRVVGVKLQDQQVVINYSIVKGLKYNQATPTFHQWRDARQVYGLNFASKEEATTFSNAMLFALNVLSAQDGGPALQRHVQNGPTSDEIEAQRARQMMEQQQQQMQAHMERERRSSNSGSPFQGHPAVLSVAPPLIPPPVNMGGPPPPPPPPGPPPPSAVAPQPPLPPPLPIGGGNQGDEAPAPTGLAAMIAGAKLRRVQRPEEGSSGTKNEANRTSGGSGGLMEEMNALLARRRKAASEKPDDSQNDDANSPSPNTRGAQNSTDGMKKPWDRANSADRSMVSRLRTAGSVSDSDSLDLDRMKQEILDEVFRELHKVKDEIIDAIRNELSRVSTT</sequence>
<dbReference type="InterPro" id="IPR038023">
    <property type="entry name" value="VASP_sf"/>
</dbReference>
<dbReference type="PROSITE" id="PS50229">
    <property type="entry name" value="WH1"/>
    <property type="match status" value="1"/>
</dbReference>
<comment type="subcellular location">
    <subcellularLocation>
        <location evidence="1">Cell projection</location>
        <location evidence="1">Lamellipodium</location>
    </subcellularLocation>
    <subcellularLocation>
        <location evidence="2">Cytoplasm</location>
        <location evidence="2">Cytoskeleton</location>
        <location evidence="2">Stress fiber</location>
    </subcellularLocation>
</comment>
<dbReference type="GO" id="GO:0001725">
    <property type="term" value="C:stress fiber"/>
    <property type="evidence" value="ECO:0007669"/>
    <property type="project" value="UniProtKB-SubCell"/>
</dbReference>
<evidence type="ECO:0000256" key="9">
    <source>
        <dbReference type="ARBA" id="ARBA00023273"/>
    </source>
</evidence>
<dbReference type="GO" id="GO:0030027">
    <property type="term" value="C:lamellipodium"/>
    <property type="evidence" value="ECO:0007669"/>
    <property type="project" value="UniProtKB-SubCell"/>
</dbReference>
<evidence type="ECO:0000256" key="10">
    <source>
        <dbReference type="ARBA" id="ARBA00033193"/>
    </source>
</evidence>
<keyword evidence="5" id="KW-0963">Cytoplasm</keyword>
<dbReference type="Proteomes" id="UP001311232">
    <property type="component" value="Unassembled WGS sequence"/>
</dbReference>
<dbReference type="PANTHER" id="PTHR11202">
    <property type="entry name" value="SPROUTY-RELATED, EVH1 DOMAIN-CONTAINING PROTEIN FAMILY MEMBER"/>
    <property type="match status" value="1"/>
</dbReference>
<dbReference type="EMBL" id="JAHHUM010002127">
    <property type="protein sequence ID" value="KAK5605976.1"/>
    <property type="molecule type" value="Genomic_DNA"/>
</dbReference>
<dbReference type="Gene3D" id="2.30.29.30">
    <property type="entry name" value="Pleckstrin-homology domain (PH domain)/Phosphotyrosine-binding domain (PTB)"/>
    <property type="match status" value="1"/>
</dbReference>
<dbReference type="SUPFAM" id="SSF118370">
    <property type="entry name" value="Vasodilator-stimulated phosphoprotein, VASP, tetramerisation domain"/>
    <property type="match status" value="1"/>
</dbReference>
<dbReference type="AlphaFoldDB" id="A0AAV9RAP1"/>